<dbReference type="Gene3D" id="3.40.50.880">
    <property type="match status" value="1"/>
</dbReference>
<proteinExistence type="predicted"/>
<dbReference type="EMBL" id="JALBGC010000007">
    <property type="protein sequence ID" value="MCI1190041.1"/>
    <property type="molecule type" value="Genomic_DNA"/>
</dbReference>
<dbReference type="Pfam" id="PF18962">
    <property type="entry name" value="Por_Secre_tail"/>
    <property type="match status" value="1"/>
</dbReference>
<name>A0A9X2AH90_9BACT</name>
<evidence type="ECO:0000313" key="4">
    <source>
        <dbReference type="Proteomes" id="UP001139193"/>
    </source>
</evidence>
<dbReference type="InterPro" id="IPR026444">
    <property type="entry name" value="Secre_tail"/>
</dbReference>
<accession>A0A9X2AH90</accession>
<comment type="caution">
    <text evidence="3">The sequence shown here is derived from an EMBL/GenBank/DDBJ whole genome shotgun (WGS) entry which is preliminary data.</text>
</comment>
<dbReference type="RefSeq" id="WP_241938250.1">
    <property type="nucleotide sequence ID" value="NZ_JALBGC010000007.1"/>
</dbReference>
<feature type="chain" id="PRO_5040728331" evidence="1">
    <location>
        <begin position="22"/>
        <end position="397"/>
    </location>
</feature>
<feature type="domain" description="Secretion system C-terminal sorting" evidence="2">
    <location>
        <begin position="324"/>
        <end position="387"/>
    </location>
</feature>
<feature type="signal peptide" evidence="1">
    <location>
        <begin position="1"/>
        <end position="21"/>
    </location>
</feature>
<keyword evidence="4" id="KW-1185">Reference proteome</keyword>
<keyword evidence="1" id="KW-0732">Signal</keyword>
<dbReference type="InterPro" id="IPR029062">
    <property type="entry name" value="Class_I_gatase-like"/>
</dbReference>
<reference evidence="3" key="1">
    <citation type="submission" date="2022-03" db="EMBL/GenBank/DDBJ databases">
        <title>Bacterial whole genome sequence for Hymenobacter sp. DH14.</title>
        <authorList>
            <person name="Le V."/>
        </authorList>
    </citation>
    <scope>NUCLEOTIDE SEQUENCE</scope>
    <source>
        <strain evidence="3">DH14</strain>
    </source>
</reference>
<sequence length="397" mass="41697">MRFHYALLLTFGLFTGTQARAQQAVKILFDATKAQTAGNADWVIDADVAGSPQRLPTPAQSNITANTPEGFWTGAISSWGIALVKRGYQVETLPSSGRITYGDATNAQDLRNYAAYIVDEPNTRYTTAEKTAILNYVRNGGGLFMISDHTISDRNGDGWDSPAIWNDLMSSASPANPFGITFDLNNLTFTTGVGAAVAPTDSLLHGPAGNPVAMEYHNGASLTLNTTANASVRGVLFKPGAATTGAAGAIVARARYGRGRVAALGDSSPPDDGTGAPGNNLYDGWAAEANGDHARLLLNATIWLATSNRTATATRRATEADFSIYPNPSADAFFISGNVLPTEIRCQDMLGQQVSITSTAAGAGALRIEAAGLAPGLYVLSLRLPDGQVLTRQIARQ</sequence>
<evidence type="ECO:0000259" key="2">
    <source>
        <dbReference type="Pfam" id="PF18962"/>
    </source>
</evidence>
<evidence type="ECO:0000313" key="3">
    <source>
        <dbReference type="EMBL" id="MCI1190041.1"/>
    </source>
</evidence>
<dbReference type="AlphaFoldDB" id="A0A9X2AH90"/>
<organism evidence="3 4">
    <name type="scientific">Hymenobacter cyanobacteriorum</name>
    <dbReference type="NCBI Taxonomy" id="2926463"/>
    <lineage>
        <taxon>Bacteria</taxon>
        <taxon>Pseudomonadati</taxon>
        <taxon>Bacteroidota</taxon>
        <taxon>Cytophagia</taxon>
        <taxon>Cytophagales</taxon>
        <taxon>Hymenobacteraceae</taxon>
        <taxon>Hymenobacter</taxon>
    </lineage>
</organism>
<gene>
    <name evidence="3" type="ORF">MON38_21670</name>
</gene>
<dbReference type="NCBIfam" id="TIGR04183">
    <property type="entry name" value="Por_Secre_tail"/>
    <property type="match status" value="1"/>
</dbReference>
<protein>
    <submittedName>
        <fullName evidence="3">T9SS type A sorting domain-containing protein</fullName>
    </submittedName>
</protein>
<dbReference type="SUPFAM" id="SSF52317">
    <property type="entry name" value="Class I glutamine amidotransferase-like"/>
    <property type="match status" value="1"/>
</dbReference>
<dbReference type="Proteomes" id="UP001139193">
    <property type="component" value="Unassembled WGS sequence"/>
</dbReference>
<evidence type="ECO:0000256" key="1">
    <source>
        <dbReference type="SAM" id="SignalP"/>
    </source>
</evidence>